<protein>
    <submittedName>
        <fullName evidence="2">Uncharacterized protein</fullName>
    </submittedName>
</protein>
<feature type="compositionally biased region" description="Polar residues" evidence="1">
    <location>
        <begin position="9"/>
        <end position="18"/>
    </location>
</feature>
<dbReference type="AlphaFoldDB" id="A0A8H7GPN8"/>
<sequence length="175" mass="18678">MAEERMSGRSDTFGQTSEFDYIGFDEAPIVDPPPQYSESESSTEQTLERAQDPETPPDYGAPPTRSTRVINGMPVQPSYLTGEILSVASPSGNTTSAVSETEITTHTCPTCNGSERMITIDQAQVGVVETLGAAESTAHVLVVSEDSPPVFTQTAIIILLPMASRLMMLAKAHNG</sequence>
<evidence type="ECO:0000313" key="2">
    <source>
        <dbReference type="EMBL" id="KAF8000850.1"/>
    </source>
</evidence>
<reference evidence="2" key="1">
    <citation type="submission" date="2020-10" db="EMBL/GenBank/DDBJ databases">
        <title>The Whole-Genome Sequence of Metschnikowia persimmonesis, a Novel Endophytic Yeast Species Isolated from Medicinal Plant Diospyros kaki Thumb.</title>
        <authorList>
            <person name="Rahmat E."/>
            <person name="Kang Y."/>
        </authorList>
    </citation>
    <scope>NUCLEOTIDE SEQUENCE</scope>
    <source>
        <strain evidence="2">KIOM G15050</strain>
    </source>
</reference>
<dbReference type="Proteomes" id="UP000649328">
    <property type="component" value="Unassembled WGS sequence"/>
</dbReference>
<organism evidence="2 3">
    <name type="scientific">Metschnikowia pulcherrima</name>
    <dbReference type="NCBI Taxonomy" id="27326"/>
    <lineage>
        <taxon>Eukaryota</taxon>
        <taxon>Fungi</taxon>
        <taxon>Dikarya</taxon>
        <taxon>Ascomycota</taxon>
        <taxon>Saccharomycotina</taxon>
        <taxon>Pichiomycetes</taxon>
        <taxon>Metschnikowiaceae</taxon>
        <taxon>Metschnikowia</taxon>
    </lineage>
</organism>
<proteinExistence type="predicted"/>
<name>A0A8H7GPN8_9ASCO</name>
<evidence type="ECO:0000256" key="1">
    <source>
        <dbReference type="SAM" id="MobiDB-lite"/>
    </source>
</evidence>
<dbReference type="EMBL" id="JACBPP010000006">
    <property type="protein sequence ID" value="KAF8000850.1"/>
    <property type="molecule type" value="Genomic_DNA"/>
</dbReference>
<gene>
    <name evidence="2" type="ORF">HF325_004639</name>
</gene>
<evidence type="ECO:0000313" key="3">
    <source>
        <dbReference type="Proteomes" id="UP000649328"/>
    </source>
</evidence>
<dbReference type="OrthoDB" id="10534402at2759"/>
<accession>A0A8H7GPN8</accession>
<comment type="caution">
    <text evidence="2">The sequence shown here is derived from an EMBL/GenBank/DDBJ whole genome shotgun (WGS) entry which is preliminary data.</text>
</comment>
<keyword evidence="3" id="KW-1185">Reference proteome</keyword>
<feature type="region of interest" description="Disordered" evidence="1">
    <location>
        <begin position="1"/>
        <end position="70"/>
    </location>
</feature>